<sequence length="137" mass="14790">MGIARTFLHCSDAGMLVVLLSVLLVTLEQTQGSETRVQGDTSAVGQSDTSRSEGSEAMVEISGGGAKSRGHSCNCIRQRNDLVNLSCPCQSPPKSTRKSNRRPLKKSEIKECLRKGIRHVAKCRKLKPDGPVFGIPI</sequence>
<proteinExistence type="predicted"/>
<name>A0AAV6G8M0_9TELE</name>
<dbReference type="AlphaFoldDB" id="A0AAV6G8M0"/>
<evidence type="ECO:0008006" key="5">
    <source>
        <dbReference type="Google" id="ProtNLM"/>
    </source>
</evidence>
<keyword evidence="4" id="KW-1185">Reference proteome</keyword>
<gene>
    <name evidence="3" type="ORF">AALO_G00174050</name>
</gene>
<organism evidence="3 4">
    <name type="scientific">Alosa alosa</name>
    <name type="common">allis shad</name>
    <dbReference type="NCBI Taxonomy" id="278164"/>
    <lineage>
        <taxon>Eukaryota</taxon>
        <taxon>Metazoa</taxon>
        <taxon>Chordata</taxon>
        <taxon>Craniata</taxon>
        <taxon>Vertebrata</taxon>
        <taxon>Euteleostomi</taxon>
        <taxon>Actinopterygii</taxon>
        <taxon>Neopterygii</taxon>
        <taxon>Teleostei</taxon>
        <taxon>Clupei</taxon>
        <taxon>Clupeiformes</taxon>
        <taxon>Clupeoidei</taxon>
        <taxon>Clupeidae</taxon>
        <taxon>Alosa</taxon>
    </lineage>
</organism>
<accession>A0AAV6G8M0</accession>
<dbReference type="Proteomes" id="UP000823561">
    <property type="component" value="Chromosome 13"/>
</dbReference>
<feature type="chain" id="PRO_5043977994" description="Secreted protein" evidence="2">
    <location>
        <begin position="33"/>
        <end position="137"/>
    </location>
</feature>
<reference evidence="3" key="1">
    <citation type="submission" date="2020-10" db="EMBL/GenBank/DDBJ databases">
        <title>Chromosome-scale genome assembly of the Allis shad, Alosa alosa.</title>
        <authorList>
            <person name="Margot Z."/>
            <person name="Christophe K."/>
            <person name="Cabau C."/>
            <person name="Louis A."/>
            <person name="Berthelot C."/>
            <person name="Parey E."/>
            <person name="Roest Crollius H."/>
            <person name="Montfort J."/>
            <person name="Robinson-Rechavi M."/>
            <person name="Bucao C."/>
            <person name="Bouchez O."/>
            <person name="Gislard M."/>
            <person name="Lluch J."/>
            <person name="Milhes M."/>
            <person name="Lampietro C."/>
            <person name="Lopez Roques C."/>
            <person name="Donnadieu C."/>
            <person name="Braasch I."/>
            <person name="Desvignes T."/>
            <person name="Postlethwait J."/>
            <person name="Bobe J."/>
            <person name="Guiguen Y."/>
        </authorList>
    </citation>
    <scope>NUCLEOTIDE SEQUENCE</scope>
    <source>
        <strain evidence="3">M-15738</strain>
        <tissue evidence="3">Blood</tissue>
    </source>
</reference>
<comment type="caution">
    <text evidence="3">The sequence shown here is derived from an EMBL/GenBank/DDBJ whole genome shotgun (WGS) entry which is preliminary data.</text>
</comment>
<feature type="compositionally biased region" description="Basic residues" evidence="1">
    <location>
        <begin position="95"/>
        <end position="104"/>
    </location>
</feature>
<feature type="compositionally biased region" description="Polar residues" evidence="1">
    <location>
        <begin position="34"/>
        <end position="49"/>
    </location>
</feature>
<feature type="region of interest" description="Disordered" evidence="1">
    <location>
        <begin position="87"/>
        <end position="107"/>
    </location>
</feature>
<evidence type="ECO:0000313" key="3">
    <source>
        <dbReference type="EMBL" id="KAG5270939.1"/>
    </source>
</evidence>
<keyword evidence="2" id="KW-0732">Signal</keyword>
<dbReference type="EMBL" id="JADWDJ010000013">
    <property type="protein sequence ID" value="KAG5270939.1"/>
    <property type="molecule type" value="Genomic_DNA"/>
</dbReference>
<feature type="signal peptide" evidence="2">
    <location>
        <begin position="1"/>
        <end position="32"/>
    </location>
</feature>
<evidence type="ECO:0000256" key="2">
    <source>
        <dbReference type="SAM" id="SignalP"/>
    </source>
</evidence>
<evidence type="ECO:0000313" key="4">
    <source>
        <dbReference type="Proteomes" id="UP000823561"/>
    </source>
</evidence>
<evidence type="ECO:0000256" key="1">
    <source>
        <dbReference type="SAM" id="MobiDB-lite"/>
    </source>
</evidence>
<protein>
    <recommendedName>
        <fullName evidence="5">Secreted protein</fullName>
    </recommendedName>
</protein>
<feature type="region of interest" description="Disordered" evidence="1">
    <location>
        <begin position="34"/>
        <end position="71"/>
    </location>
</feature>